<accession>A0A168PID6</accession>
<protein>
    <submittedName>
        <fullName evidence="1">Uncharacterized protein</fullName>
    </submittedName>
</protein>
<proteinExistence type="predicted"/>
<reference evidence="1" key="1">
    <citation type="submission" date="2015-11" db="EMBL/GenBank/DDBJ databases">
        <title>The effect of bla regulators on the methicillin resistant phenotype for OS-MRS.</title>
        <authorList>
            <person name="Liu P."/>
            <person name="Wu Z."/>
            <person name="Xue H."/>
            <person name="Zhao X."/>
        </authorList>
    </citation>
    <scope>NUCLEOTIDE SEQUENCE</scope>
    <source>
        <strain evidence="1">DY39</strain>
    </source>
</reference>
<organism evidence="1">
    <name type="scientific">Staphylococcus warneri</name>
    <dbReference type="NCBI Taxonomy" id="1292"/>
    <lineage>
        <taxon>Bacteria</taxon>
        <taxon>Bacillati</taxon>
        <taxon>Bacillota</taxon>
        <taxon>Bacilli</taxon>
        <taxon>Bacillales</taxon>
        <taxon>Staphylococcaceae</taxon>
        <taxon>Staphylococcus</taxon>
    </lineage>
</organism>
<dbReference type="EMBL" id="KU170612">
    <property type="protein sequence ID" value="ANC58100.1"/>
    <property type="molecule type" value="Genomic_DNA"/>
</dbReference>
<evidence type="ECO:0000313" key="1">
    <source>
        <dbReference type="EMBL" id="ANC58100.1"/>
    </source>
</evidence>
<name>A0A168PID6_STAWA</name>
<sequence>MVSLQTMQIKWCICLNRKLEVSLTFQ</sequence>
<dbReference type="AlphaFoldDB" id="A0A168PID6"/>